<evidence type="ECO:0000259" key="1">
    <source>
        <dbReference type="Pfam" id="PF00294"/>
    </source>
</evidence>
<organism evidence="2 3">
    <name type="scientific">Breznakiella homolactica</name>
    <dbReference type="NCBI Taxonomy" id="2798577"/>
    <lineage>
        <taxon>Bacteria</taxon>
        <taxon>Pseudomonadati</taxon>
        <taxon>Spirochaetota</taxon>
        <taxon>Spirochaetia</taxon>
        <taxon>Spirochaetales</taxon>
        <taxon>Breznakiellaceae</taxon>
        <taxon>Breznakiella</taxon>
    </lineage>
</organism>
<dbReference type="KEGG" id="bhc:JFL75_09690"/>
<dbReference type="PANTHER" id="PTHR47098:SF2">
    <property type="entry name" value="PROTEIN MAK32"/>
    <property type="match status" value="1"/>
</dbReference>
<dbReference type="SUPFAM" id="SSF53613">
    <property type="entry name" value="Ribokinase-like"/>
    <property type="match status" value="1"/>
</dbReference>
<protein>
    <submittedName>
        <fullName evidence="2">Carbohydrate kinase family protein</fullName>
    </submittedName>
</protein>
<dbReference type="Proteomes" id="UP000595917">
    <property type="component" value="Chromosome"/>
</dbReference>
<gene>
    <name evidence="2" type="ORF">JFL75_09690</name>
</gene>
<evidence type="ECO:0000313" key="3">
    <source>
        <dbReference type="Proteomes" id="UP000595917"/>
    </source>
</evidence>
<name>A0A7T7XRI3_9SPIR</name>
<sequence length="313" mass="34967">MIDYVIYGKIIIDNIGLLDGTIIRDQLGGGGPQGAFGARVWSDSVGLVTRVGNTFPETARNSLNRLRINTDGLAVYPDLETLYGIMMYDENDYLNVKDRDTYAELNKLHFNLEQLLERNIVLPESYRNPKAIHLITEFTSEDMVRQALEIKKKGSVFSLEPLIDYREWKNKDEITEFLHQVDVVSPDWPSASGLAGSSDPKEVLTWWSKKGAACVSVRNGRQGSYVWDRDHDTMWHVPIIDAPRVDPTGCGNSYAGGFCVGWEKHRDAKIAGAMGTVSATFMIETPGIAAVEDSTQAEATRYLDALMDTIREL</sequence>
<dbReference type="Gene3D" id="3.40.1190.20">
    <property type="match status" value="1"/>
</dbReference>
<evidence type="ECO:0000313" key="2">
    <source>
        <dbReference type="EMBL" id="QQO11161.1"/>
    </source>
</evidence>
<dbReference type="PANTHER" id="PTHR47098">
    <property type="entry name" value="PROTEIN MAK32"/>
    <property type="match status" value="1"/>
</dbReference>
<dbReference type="GO" id="GO:0016301">
    <property type="term" value="F:kinase activity"/>
    <property type="evidence" value="ECO:0007669"/>
    <property type="project" value="UniProtKB-KW"/>
</dbReference>
<dbReference type="InterPro" id="IPR029056">
    <property type="entry name" value="Ribokinase-like"/>
</dbReference>
<feature type="domain" description="Carbohydrate kinase PfkB" evidence="1">
    <location>
        <begin position="6"/>
        <end position="290"/>
    </location>
</feature>
<accession>A0A7T7XRI3</accession>
<keyword evidence="3" id="KW-1185">Reference proteome</keyword>
<dbReference type="RefSeq" id="WP_215628470.1">
    <property type="nucleotide sequence ID" value="NZ_CP067089.2"/>
</dbReference>
<dbReference type="AlphaFoldDB" id="A0A7T7XRI3"/>
<proteinExistence type="predicted"/>
<dbReference type="Pfam" id="PF00294">
    <property type="entry name" value="PfkB"/>
    <property type="match status" value="1"/>
</dbReference>
<reference evidence="2" key="1">
    <citation type="submission" date="2021-01" db="EMBL/GenBank/DDBJ databases">
        <title>Description of Breznakiella homolactica.</title>
        <authorList>
            <person name="Song Y."/>
            <person name="Brune A."/>
        </authorList>
    </citation>
    <scope>NUCLEOTIDE SEQUENCE</scope>
    <source>
        <strain evidence="2">RmG30</strain>
    </source>
</reference>
<dbReference type="InterPro" id="IPR011611">
    <property type="entry name" value="PfkB_dom"/>
</dbReference>
<keyword evidence="2" id="KW-0418">Kinase</keyword>
<keyword evidence="2" id="KW-0808">Transferase</keyword>
<dbReference type="EMBL" id="CP067089">
    <property type="protein sequence ID" value="QQO11161.1"/>
    <property type="molecule type" value="Genomic_DNA"/>
</dbReference>